<keyword evidence="3" id="KW-0342">GTP-binding</keyword>
<dbReference type="Pfam" id="PF02841">
    <property type="entry name" value="GBP_C"/>
    <property type="match status" value="1"/>
</dbReference>
<feature type="region of interest" description="Disordered" evidence="5">
    <location>
        <begin position="17"/>
        <end position="39"/>
    </location>
</feature>
<comment type="caution">
    <text evidence="6">The sequence shown here is derived from an EMBL/GenBank/DDBJ whole genome shotgun (WGS) entry which is preliminary data.</text>
</comment>
<evidence type="ECO:0000313" key="6">
    <source>
        <dbReference type="EMBL" id="CAH1777176.1"/>
    </source>
</evidence>
<proteinExistence type="inferred from homology"/>
<feature type="compositionally biased region" description="Polar residues" evidence="5">
    <location>
        <begin position="83"/>
        <end position="93"/>
    </location>
</feature>
<dbReference type="InterPro" id="IPR027417">
    <property type="entry name" value="P-loop_NTPase"/>
</dbReference>
<dbReference type="GO" id="GO:0003924">
    <property type="term" value="F:GTPase activity"/>
    <property type="evidence" value="ECO:0007669"/>
    <property type="project" value="InterPro"/>
</dbReference>
<protein>
    <submittedName>
        <fullName evidence="6">Uncharacterized protein</fullName>
    </submittedName>
</protein>
<dbReference type="InterPro" id="IPR030386">
    <property type="entry name" value="G_GB1_RHD3_dom"/>
</dbReference>
<evidence type="ECO:0000256" key="5">
    <source>
        <dbReference type="SAM" id="MobiDB-lite"/>
    </source>
</evidence>
<keyword evidence="7" id="KW-1185">Reference proteome</keyword>
<dbReference type="InterPro" id="IPR015894">
    <property type="entry name" value="Guanylate-bd_N"/>
</dbReference>
<evidence type="ECO:0000313" key="7">
    <source>
        <dbReference type="Proteomes" id="UP000749559"/>
    </source>
</evidence>
<dbReference type="PANTHER" id="PTHR10751">
    <property type="entry name" value="GUANYLATE BINDING PROTEIN"/>
    <property type="match status" value="1"/>
</dbReference>
<dbReference type="InterPro" id="IPR003191">
    <property type="entry name" value="Guanylate-bd/ATL_C"/>
</dbReference>
<feature type="compositionally biased region" description="Polar residues" evidence="5">
    <location>
        <begin position="18"/>
        <end position="29"/>
    </location>
</feature>
<evidence type="ECO:0000256" key="4">
    <source>
        <dbReference type="PROSITE-ProRule" id="PRU01052"/>
    </source>
</evidence>
<dbReference type="OrthoDB" id="6141954at2759"/>
<name>A0A8J1TGT1_OWEFU</name>
<evidence type="ECO:0000256" key="2">
    <source>
        <dbReference type="ARBA" id="ARBA00022801"/>
    </source>
</evidence>
<sequence>MSRRRNPLDNVNIALQRGGSSRIPNNGLQDNRVDPNPTQNVQVLSQPLEGPSTAQFEGDALLDEATRLSEESTGADSEEYVLDTSNSAPNTTVYTSSPVHIGDTYINQGDAAASSSKHVTYMDTPMVLLEQGQGDNLVVHQETLEVLRKISKPMVVMAIVGPYRYGKSFLGNNVMKTPHNKGFEVGSSLDAKTKGIWIFAKEHPKRRDWCLVLLDTEGLHDATPEAGGKNYENNIFALSILLCNIFVLNHNNRIDQKAIEDLDFITDITKYIVGQKTKRENGGEDQSEDDLDSNDPYHNVRPAHLAWILRDFYLQPEIDGRIASPDEYLEHCLKTKLMPTTLRDRSVKQKIDDYNFPREQIVSMFPKRRCFVMCRPAADSKLQTMVSLERSDLDPKFVEQMDEFIEFAYNCEPKALTIDNKKIRIDGLRFASLVEEYSALKTPDVERAIVALTKKENDDLIERCAKEFEDSVRHIVEIGSPKPSRNLKITIGKKTHEKLLLFQKNKMNDDEDKFEDKLKKRLLSLEIKYVNKNEEHIKNKCETYLRDAVKRYKEIIESTCRFPVPRETLLGESDKISNKIKEEFCDQIKKFDMDETFSKKLESELKKEAEHYDTQNNSDDQRIRLEGHQKIDGAQDQYRKMMEAAMGTMSKAFTDSEMDELHDNTFKSVREVFEKEIGKFYDKKSLLVKLEGRILVEFDRFISKNNHVRQTIENEQTSKTLKQTHIALEETKEKHRETAENLNNTKEELSKTKLEQHKLKKKLDDQTDRLDEEEKKRANLEQANKQINEELNNQKDQLKMTKEELAEKMTKLDVKTEEYEKAQHDMQEAQRQVEDMKKQVEYLYKSQGVFRLKLKSGESRFVMAAKDEDTIHLIRADSATKSPGDLWKIEKAMNGSPDGPLGFFIRNHHFDLVLDCDIGSGPAKKTPLCLRKKDEHERRLCQIWIFKAEKINCHIKNRENTDLVLEGDDGNVGKQKPSVYVTQRSKIDLLASNQKWSCAIAHDIVGTFEGIV</sequence>
<accession>A0A8J1TGT1</accession>
<gene>
    <name evidence="6" type="ORF">OFUS_LOCUS4249</name>
</gene>
<reference evidence="6" key="1">
    <citation type="submission" date="2022-03" db="EMBL/GenBank/DDBJ databases">
        <authorList>
            <person name="Martin C."/>
        </authorList>
    </citation>
    <scope>NUCLEOTIDE SEQUENCE</scope>
</reference>
<dbReference type="EMBL" id="CAIIXF020000002">
    <property type="protein sequence ID" value="CAH1777176.1"/>
    <property type="molecule type" value="Genomic_DNA"/>
</dbReference>
<dbReference type="Gene3D" id="3.40.50.300">
    <property type="entry name" value="P-loop containing nucleotide triphosphate hydrolases"/>
    <property type="match status" value="1"/>
</dbReference>
<dbReference type="PROSITE" id="PS51715">
    <property type="entry name" value="G_GB1_RHD3"/>
    <property type="match status" value="1"/>
</dbReference>
<dbReference type="SUPFAM" id="SSF48340">
    <property type="entry name" value="Interferon-induced guanylate-binding protein 1 (GBP1), C-terminal domain"/>
    <property type="match status" value="1"/>
</dbReference>
<dbReference type="AlphaFoldDB" id="A0A8J1TGT1"/>
<organism evidence="6 7">
    <name type="scientific">Owenia fusiformis</name>
    <name type="common">Polychaete worm</name>
    <dbReference type="NCBI Taxonomy" id="6347"/>
    <lineage>
        <taxon>Eukaryota</taxon>
        <taxon>Metazoa</taxon>
        <taxon>Spiralia</taxon>
        <taxon>Lophotrochozoa</taxon>
        <taxon>Annelida</taxon>
        <taxon>Polychaeta</taxon>
        <taxon>Sedentaria</taxon>
        <taxon>Canalipalpata</taxon>
        <taxon>Sabellida</taxon>
        <taxon>Oweniida</taxon>
        <taxon>Oweniidae</taxon>
        <taxon>Owenia</taxon>
    </lineage>
</organism>
<evidence type="ECO:0000256" key="3">
    <source>
        <dbReference type="ARBA" id="ARBA00023134"/>
    </source>
</evidence>
<dbReference type="InterPro" id="IPR036543">
    <property type="entry name" value="Guanylate-bd_C_sf"/>
</dbReference>
<dbReference type="Proteomes" id="UP000749559">
    <property type="component" value="Unassembled WGS sequence"/>
</dbReference>
<feature type="region of interest" description="Disordered" evidence="5">
    <location>
        <begin position="67"/>
        <end position="93"/>
    </location>
</feature>
<dbReference type="SUPFAM" id="SSF52540">
    <property type="entry name" value="P-loop containing nucleoside triphosphate hydrolases"/>
    <property type="match status" value="1"/>
</dbReference>
<dbReference type="GO" id="GO:0005525">
    <property type="term" value="F:GTP binding"/>
    <property type="evidence" value="ECO:0007669"/>
    <property type="project" value="UniProtKB-KW"/>
</dbReference>
<comment type="similarity">
    <text evidence="4">Belongs to the TRAFAC class dynamin-like GTPase superfamily. GB1/RHD3 GTPase family.</text>
</comment>
<evidence type="ECO:0000256" key="1">
    <source>
        <dbReference type="ARBA" id="ARBA00022741"/>
    </source>
</evidence>
<keyword evidence="2" id="KW-0378">Hydrolase</keyword>
<dbReference type="PROSITE" id="PS50231">
    <property type="entry name" value="RICIN_B_LECTIN"/>
    <property type="match status" value="1"/>
</dbReference>
<dbReference type="Gene3D" id="1.20.1000.10">
    <property type="entry name" value="Guanylate-binding protein, C-terminal domain"/>
    <property type="match status" value="1"/>
</dbReference>
<feature type="region of interest" description="Disordered" evidence="5">
    <location>
        <begin position="730"/>
        <end position="777"/>
    </location>
</feature>
<dbReference type="Pfam" id="PF02263">
    <property type="entry name" value="GBP"/>
    <property type="match status" value="1"/>
</dbReference>
<keyword evidence="1" id="KW-0547">Nucleotide-binding</keyword>